<protein>
    <recommendedName>
        <fullName evidence="7">Ankyrin repeat-containing protein</fullName>
    </recommendedName>
</protein>
<feature type="compositionally biased region" description="Low complexity" evidence="4">
    <location>
        <begin position="474"/>
        <end position="491"/>
    </location>
</feature>
<evidence type="ECO:0008006" key="7">
    <source>
        <dbReference type="Google" id="ProtNLM"/>
    </source>
</evidence>
<dbReference type="Gene3D" id="1.25.40.20">
    <property type="entry name" value="Ankyrin repeat-containing domain"/>
    <property type="match status" value="2"/>
</dbReference>
<dbReference type="EMBL" id="AJWJ01000637">
    <property type="protein sequence ID" value="KAF2069575.1"/>
    <property type="molecule type" value="Genomic_DNA"/>
</dbReference>
<keyword evidence="2 3" id="KW-0040">ANK repeat</keyword>
<feature type="repeat" description="ANK" evidence="3">
    <location>
        <begin position="183"/>
        <end position="215"/>
    </location>
</feature>
<feature type="compositionally biased region" description="Low complexity" evidence="4">
    <location>
        <begin position="412"/>
        <end position="424"/>
    </location>
</feature>
<dbReference type="AlphaFoldDB" id="A0A8J4PMJ4"/>
<sequence length="545" mass="62988">MDSFHTFLFQCYRHFDNFVGRYLQVSKSLKLDFLEIGHFILNAVEEKQILINGRNQDKGLLLNQYTEELSKFVDSFEIHVLLEYAMCLCFFSANDELSLELLRSNHNLFVRYLIGKDFKEGVGFCFAVPYASRVLLQYLVSIGMDLTMTIDNSFIMTSTLYGNIQAFDFFVEKALKLNHRNSNGDTAILFAAMNGDTKMIEKLIMCGEDLLVVNNHGFNVFICAAFHNQHEAVRVLAKHIQEKYGQKKKKEMIDHKDKDGETPLHIGARLGFASTVKALLEQDAEMNIVNKTLHTPLDMAKKAIAAMKKDPQYLSNQNNLQIQKKLTHFRTELKNLVYVQQLLPQDFRDNVLFSKPFFENQICSTDPFNQVISLFKEHFEIREALISKQLEDLLINEKKSKSLSAKKKPKKNNSNNSNNNNSNSDGRKKTSTTTQIIQQVSEKINDQSNIEKINENLLNINNDKLKINNDKLKSNYNNNEKANKNSNNNKKSNSKTKNESNDKDKQSKNNIPEIKKEIKVEQKKEQEKESEKEIKVEQKKEQERK</sequence>
<dbReference type="PANTHER" id="PTHR24173">
    <property type="entry name" value="ANKYRIN REPEAT CONTAINING"/>
    <property type="match status" value="1"/>
</dbReference>
<evidence type="ECO:0000313" key="5">
    <source>
        <dbReference type="EMBL" id="KAF2069575.1"/>
    </source>
</evidence>
<feature type="region of interest" description="Disordered" evidence="4">
    <location>
        <begin position="401"/>
        <end position="435"/>
    </location>
</feature>
<dbReference type="PROSITE" id="PS50297">
    <property type="entry name" value="ANK_REP_REGION"/>
    <property type="match status" value="1"/>
</dbReference>
<evidence type="ECO:0000256" key="4">
    <source>
        <dbReference type="SAM" id="MobiDB-lite"/>
    </source>
</evidence>
<dbReference type="OrthoDB" id="20727at2759"/>
<evidence type="ECO:0000313" key="6">
    <source>
        <dbReference type="Proteomes" id="UP000695562"/>
    </source>
</evidence>
<keyword evidence="6" id="KW-1185">Reference proteome</keyword>
<dbReference type="InterPro" id="IPR002110">
    <property type="entry name" value="Ankyrin_rpt"/>
</dbReference>
<comment type="caution">
    <text evidence="5">The sequence shown here is derived from an EMBL/GenBank/DDBJ whole genome shotgun (WGS) entry which is preliminary data.</text>
</comment>
<feature type="repeat" description="ANK" evidence="3">
    <location>
        <begin position="259"/>
        <end position="291"/>
    </location>
</feature>
<dbReference type="PROSITE" id="PS50088">
    <property type="entry name" value="ANK_REPEAT"/>
    <property type="match status" value="2"/>
</dbReference>
<evidence type="ECO:0000256" key="2">
    <source>
        <dbReference type="ARBA" id="ARBA00023043"/>
    </source>
</evidence>
<gene>
    <name evidence="5" type="ORF">CYY_009101</name>
</gene>
<evidence type="ECO:0000256" key="1">
    <source>
        <dbReference type="ARBA" id="ARBA00022737"/>
    </source>
</evidence>
<feature type="non-terminal residue" evidence="5">
    <location>
        <position position="545"/>
    </location>
</feature>
<dbReference type="Proteomes" id="UP000695562">
    <property type="component" value="Unassembled WGS sequence"/>
</dbReference>
<accession>A0A8J4PMJ4</accession>
<feature type="region of interest" description="Disordered" evidence="4">
    <location>
        <begin position="469"/>
        <end position="545"/>
    </location>
</feature>
<proteinExistence type="predicted"/>
<dbReference type="InterPro" id="IPR036770">
    <property type="entry name" value="Ankyrin_rpt-contain_sf"/>
</dbReference>
<reference evidence="5" key="1">
    <citation type="submission" date="2020-01" db="EMBL/GenBank/DDBJ databases">
        <title>Development of genomics and gene disruption for Polysphondylium violaceum indicates a role for the polyketide synthase stlB in stalk morphogenesis.</title>
        <authorList>
            <person name="Narita B."/>
            <person name="Kawabe Y."/>
            <person name="Kin K."/>
            <person name="Saito T."/>
            <person name="Gibbs R."/>
            <person name="Kuspa A."/>
            <person name="Muzny D."/>
            <person name="Queller D."/>
            <person name="Richards S."/>
            <person name="Strassman J."/>
            <person name="Sucgang R."/>
            <person name="Worley K."/>
            <person name="Schaap P."/>
        </authorList>
    </citation>
    <scope>NUCLEOTIDE SEQUENCE</scope>
    <source>
        <strain evidence="5">QSvi11</strain>
    </source>
</reference>
<dbReference type="SMART" id="SM00248">
    <property type="entry name" value="ANK"/>
    <property type="match status" value="3"/>
</dbReference>
<dbReference type="Pfam" id="PF12796">
    <property type="entry name" value="Ank_2"/>
    <property type="match status" value="1"/>
</dbReference>
<feature type="compositionally biased region" description="Basic and acidic residues" evidence="4">
    <location>
        <begin position="496"/>
        <end position="545"/>
    </location>
</feature>
<name>A0A8J4PMJ4_9MYCE</name>
<keyword evidence="1" id="KW-0677">Repeat</keyword>
<evidence type="ECO:0000256" key="3">
    <source>
        <dbReference type="PROSITE-ProRule" id="PRU00023"/>
    </source>
</evidence>
<dbReference type="PANTHER" id="PTHR24173:SF74">
    <property type="entry name" value="ANKYRIN REPEAT DOMAIN-CONTAINING PROTEIN 16"/>
    <property type="match status" value="1"/>
</dbReference>
<dbReference type="SUPFAM" id="SSF48403">
    <property type="entry name" value="Ankyrin repeat"/>
    <property type="match status" value="1"/>
</dbReference>
<organism evidence="5 6">
    <name type="scientific">Polysphondylium violaceum</name>
    <dbReference type="NCBI Taxonomy" id="133409"/>
    <lineage>
        <taxon>Eukaryota</taxon>
        <taxon>Amoebozoa</taxon>
        <taxon>Evosea</taxon>
        <taxon>Eumycetozoa</taxon>
        <taxon>Dictyostelia</taxon>
        <taxon>Dictyosteliales</taxon>
        <taxon>Dictyosteliaceae</taxon>
        <taxon>Polysphondylium</taxon>
    </lineage>
</organism>